<dbReference type="OrthoDB" id="5903113at2759"/>
<sequence length="117" mass="14051">MLIRNFIQFHNADKHYNDELDKRAIETNFHEEVSIRSYLENFNIFEVKANKFRQIFNQMYPNKKLMSLKSAESTSGIILYSKFLPDMSIEVHPIMEGFWPIIYTNFTGNKQNKLKYF</sequence>
<dbReference type="EMBL" id="CAJEWN010000477">
    <property type="protein sequence ID" value="CAD2183690.1"/>
    <property type="molecule type" value="Genomic_DNA"/>
</dbReference>
<accession>A0A6V7W9S3</accession>
<organism evidence="1 2">
    <name type="scientific">Meloidogyne enterolobii</name>
    <name type="common">Root-knot nematode worm</name>
    <name type="synonym">Meloidogyne mayaguensis</name>
    <dbReference type="NCBI Taxonomy" id="390850"/>
    <lineage>
        <taxon>Eukaryota</taxon>
        <taxon>Metazoa</taxon>
        <taxon>Ecdysozoa</taxon>
        <taxon>Nematoda</taxon>
        <taxon>Chromadorea</taxon>
        <taxon>Rhabditida</taxon>
        <taxon>Tylenchina</taxon>
        <taxon>Tylenchomorpha</taxon>
        <taxon>Tylenchoidea</taxon>
        <taxon>Meloidogynidae</taxon>
        <taxon>Meloidogyninae</taxon>
        <taxon>Meloidogyne</taxon>
    </lineage>
</organism>
<comment type="caution">
    <text evidence="1">The sequence shown here is derived from an EMBL/GenBank/DDBJ whole genome shotgun (WGS) entry which is preliminary data.</text>
</comment>
<evidence type="ECO:0000313" key="1">
    <source>
        <dbReference type="EMBL" id="CAD2183690.1"/>
    </source>
</evidence>
<evidence type="ECO:0000313" key="2">
    <source>
        <dbReference type="Proteomes" id="UP000580250"/>
    </source>
</evidence>
<reference evidence="1 2" key="1">
    <citation type="submission" date="2020-08" db="EMBL/GenBank/DDBJ databases">
        <authorList>
            <person name="Koutsovoulos G."/>
            <person name="Danchin GJ E."/>
        </authorList>
    </citation>
    <scope>NUCLEOTIDE SEQUENCE [LARGE SCALE GENOMIC DNA]</scope>
</reference>
<dbReference type="AlphaFoldDB" id="A0A6V7W9S3"/>
<dbReference type="Proteomes" id="UP000580250">
    <property type="component" value="Unassembled WGS sequence"/>
</dbReference>
<gene>
    <name evidence="1" type="ORF">MENT_LOCUS36002</name>
</gene>
<name>A0A6V7W9S3_MELEN</name>
<proteinExistence type="predicted"/>
<protein>
    <submittedName>
        <fullName evidence="1">Uncharacterized protein</fullName>
    </submittedName>
</protein>